<dbReference type="SUPFAM" id="SSF102400">
    <property type="entry name" value="DNA polymerase III chi subunit"/>
    <property type="match status" value="1"/>
</dbReference>
<evidence type="ECO:0000313" key="1">
    <source>
        <dbReference type="EMBL" id="CAF23775.1"/>
    </source>
</evidence>
<dbReference type="PANTHER" id="PTHR38767:SF1">
    <property type="entry name" value="DNA POLYMERASE III SUBUNIT CHI"/>
    <property type="match status" value="1"/>
</dbReference>
<gene>
    <name evidence="1" type="ORF">PC_RS05065</name>
</gene>
<keyword evidence="2" id="KW-1185">Reference proteome</keyword>
<dbReference type="GO" id="GO:0032298">
    <property type="term" value="P:positive regulation of DNA-templated DNA replication initiation"/>
    <property type="evidence" value="ECO:0007669"/>
    <property type="project" value="TreeGrafter"/>
</dbReference>
<dbReference type="GO" id="GO:0003887">
    <property type="term" value="F:DNA-directed DNA polymerase activity"/>
    <property type="evidence" value="ECO:0007669"/>
    <property type="project" value="InterPro"/>
</dbReference>
<dbReference type="Proteomes" id="UP000000529">
    <property type="component" value="Chromosome"/>
</dbReference>
<dbReference type="HOGENOM" id="CLU_131584_2_1_0"/>
<dbReference type="Gene3D" id="3.40.50.10110">
    <property type="entry name" value="DNA polymerase III subunit chi"/>
    <property type="match status" value="1"/>
</dbReference>
<dbReference type="GO" id="GO:0003677">
    <property type="term" value="F:DNA binding"/>
    <property type="evidence" value="ECO:0007669"/>
    <property type="project" value="InterPro"/>
</dbReference>
<dbReference type="Pfam" id="PF04364">
    <property type="entry name" value="DNA_pol3_chi"/>
    <property type="match status" value="1"/>
</dbReference>
<reference evidence="1 2" key="1">
    <citation type="journal article" date="2004" name="Science">
        <title>Illuminating the evolutionary history of chlamydiae.</title>
        <authorList>
            <person name="Horn M."/>
            <person name="Collingro A."/>
            <person name="Schmitz-Esser S."/>
            <person name="Beier C.L."/>
            <person name="Purkhold U."/>
            <person name="Fartmann B."/>
            <person name="Brandt P."/>
            <person name="Nyakatura G.J."/>
            <person name="Droege M."/>
            <person name="Frishman D."/>
            <person name="Rattei T."/>
            <person name="Mewes H."/>
            <person name="Wagner M."/>
        </authorList>
    </citation>
    <scope>NUCLEOTIDE SEQUENCE [LARGE SCALE GENOMIC DNA]</scope>
    <source>
        <strain evidence="1 2">UWE25</strain>
    </source>
</reference>
<evidence type="ECO:0008006" key="3">
    <source>
        <dbReference type="Google" id="ProtNLM"/>
    </source>
</evidence>
<name>Q6MCC4_PARUW</name>
<protein>
    <recommendedName>
        <fullName evidence="3">DNA polymerase III subunit chi</fullName>
    </recommendedName>
</protein>
<sequence length="150" mass="17602">MILNFSTQINAMKSKVYFFNVKDNQAKIHLICSKAKESFEQEKRLQILVPTIEAGQYIDSLLWRYPEDSFLTHTLTTNLSPEWIVITTEETVNLNLAARLLNLCPHPIKYFSLFAEIYELYDESHPQKLENSKLRFKNYQDWGLALSLLK</sequence>
<dbReference type="EMBL" id="BX908798">
    <property type="protein sequence ID" value="CAF23775.1"/>
    <property type="molecule type" value="Genomic_DNA"/>
</dbReference>
<dbReference type="InterPro" id="IPR007459">
    <property type="entry name" value="DNA_pol3_chi"/>
</dbReference>
<dbReference type="STRING" id="264201.pc1051"/>
<accession>Q6MCC4</accession>
<dbReference type="GO" id="GO:0006260">
    <property type="term" value="P:DNA replication"/>
    <property type="evidence" value="ECO:0007669"/>
    <property type="project" value="InterPro"/>
</dbReference>
<evidence type="ECO:0000313" key="2">
    <source>
        <dbReference type="Proteomes" id="UP000000529"/>
    </source>
</evidence>
<dbReference type="KEGG" id="pcu:PC_RS05065"/>
<proteinExistence type="predicted"/>
<organism evidence="1 2">
    <name type="scientific">Protochlamydia amoebophila (strain UWE25)</name>
    <dbReference type="NCBI Taxonomy" id="264201"/>
    <lineage>
        <taxon>Bacteria</taxon>
        <taxon>Pseudomonadati</taxon>
        <taxon>Chlamydiota</taxon>
        <taxon>Chlamydiia</taxon>
        <taxon>Parachlamydiales</taxon>
        <taxon>Parachlamydiaceae</taxon>
        <taxon>Candidatus Protochlamydia</taxon>
    </lineage>
</organism>
<dbReference type="InterPro" id="IPR036768">
    <property type="entry name" value="PolIII_chi_sf"/>
</dbReference>
<dbReference type="PANTHER" id="PTHR38767">
    <property type="entry name" value="DNA POLYMERASE III SUBUNIT CHI"/>
    <property type="match status" value="1"/>
</dbReference>
<dbReference type="eggNOG" id="COG2927">
    <property type="taxonomic scope" value="Bacteria"/>
</dbReference>
<dbReference type="OrthoDB" id="21914at2"/>
<dbReference type="AlphaFoldDB" id="Q6MCC4"/>